<evidence type="ECO:0000313" key="14">
    <source>
        <dbReference type="Proteomes" id="UP000677234"/>
    </source>
</evidence>
<accession>A0A7T5JQ75</accession>
<dbReference type="GO" id="GO:0016020">
    <property type="term" value="C:membrane"/>
    <property type="evidence" value="ECO:0007669"/>
    <property type="project" value="UniProtKB-SubCell"/>
</dbReference>
<dbReference type="Proteomes" id="UP000595847">
    <property type="component" value="Chromosome"/>
</dbReference>
<keyword evidence="4" id="KW-0732">Signal</keyword>
<dbReference type="RefSeq" id="WP_198829442.1">
    <property type="nucleotide sequence ID" value="NZ_CP066308.1"/>
</dbReference>
<keyword evidence="6" id="KW-0564">Palmitate</keyword>
<proteinExistence type="inferred from homology"/>
<dbReference type="PANTHER" id="PTHR35789">
    <property type="entry name" value="SPORE GERMINATION PROTEIN B3"/>
    <property type="match status" value="1"/>
</dbReference>
<dbReference type="InterPro" id="IPR008844">
    <property type="entry name" value="Spore_GerAC-like"/>
</dbReference>
<keyword evidence="3" id="KW-0309">Germination</keyword>
<organism evidence="11 13">
    <name type="scientific">Brevibacillus composti</name>
    <dbReference type="NCBI Taxonomy" id="2796470"/>
    <lineage>
        <taxon>Bacteria</taxon>
        <taxon>Bacillati</taxon>
        <taxon>Bacillota</taxon>
        <taxon>Bacilli</taxon>
        <taxon>Bacillales</taxon>
        <taxon>Paenibacillaceae</taxon>
        <taxon>Brevibacillus</taxon>
    </lineage>
</organism>
<dbReference type="Proteomes" id="UP000677234">
    <property type="component" value="Chromosome"/>
</dbReference>
<name>A0A7T5JQ75_9BACL</name>
<evidence type="ECO:0000256" key="4">
    <source>
        <dbReference type="ARBA" id="ARBA00022729"/>
    </source>
</evidence>
<dbReference type="KEGG" id="bcop:JD108_08720"/>
<dbReference type="Gene3D" id="6.20.190.10">
    <property type="entry name" value="Nutrient germinant receptor protein C, domain 1"/>
    <property type="match status" value="1"/>
</dbReference>
<dbReference type="InterPro" id="IPR046953">
    <property type="entry name" value="Spore_GerAC-like_C"/>
</dbReference>
<evidence type="ECO:0000313" key="12">
    <source>
        <dbReference type="EMBL" id="QUO42958.1"/>
    </source>
</evidence>
<evidence type="ECO:0000259" key="9">
    <source>
        <dbReference type="Pfam" id="PF05504"/>
    </source>
</evidence>
<feature type="domain" description="Spore germination GerAC-like C-terminal" evidence="9">
    <location>
        <begin position="221"/>
        <end position="384"/>
    </location>
</feature>
<dbReference type="Pfam" id="PF05504">
    <property type="entry name" value="Spore_GerAC"/>
    <property type="match status" value="1"/>
</dbReference>
<feature type="compositionally biased region" description="Gly residues" evidence="8">
    <location>
        <begin position="62"/>
        <end position="74"/>
    </location>
</feature>
<evidence type="ECO:0000256" key="1">
    <source>
        <dbReference type="ARBA" id="ARBA00004635"/>
    </source>
</evidence>
<dbReference type="InterPro" id="IPR057336">
    <property type="entry name" value="GerAC_N"/>
</dbReference>
<dbReference type="AlphaFoldDB" id="A0A7T5JQ75"/>
<dbReference type="EMBL" id="CP073708">
    <property type="protein sequence ID" value="QUO42958.1"/>
    <property type="molecule type" value="Genomic_DNA"/>
</dbReference>
<dbReference type="PROSITE" id="PS51257">
    <property type="entry name" value="PROKAR_LIPOPROTEIN"/>
    <property type="match status" value="1"/>
</dbReference>
<keyword evidence="5" id="KW-0472">Membrane</keyword>
<keyword evidence="7" id="KW-0449">Lipoprotein</keyword>
<keyword evidence="14" id="KW-1185">Reference proteome</keyword>
<feature type="domain" description="Spore germination protein N-terminal" evidence="10">
    <location>
        <begin position="27"/>
        <end position="201"/>
    </location>
</feature>
<dbReference type="PANTHER" id="PTHR35789:SF1">
    <property type="entry name" value="SPORE GERMINATION PROTEIN B3"/>
    <property type="match status" value="1"/>
</dbReference>
<dbReference type="Gene3D" id="3.30.300.210">
    <property type="entry name" value="Nutrient germinant receptor protein C, domain 3"/>
    <property type="match status" value="1"/>
</dbReference>
<evidence type="ECO:0000256" key="3">
    <source>
        <dbReference type="ARBA" id="ARBA00022544"/>
    </source>
</evidence>
<dbReference type="EMBL" id="CP066308">
    <property type="protein sequence ID" value="QQE75932.1"/>
    <property type="molecule type" value="Genomic_DNA"/>
</dbReference>
<evidence type="ECO:0000256" key="8">
    <source>
        <dbReference type="SAM" id="MobiDB-lite"/>
    </source>
</evidence>
<dbReference type="Pfam" id="PF25198">
    <property type="entry name" value="Spore_GerAC_N"/>
    <property type="match status" value="1"/>
</dbReference>
<gene>
    <name evidence="11" type="ORF">JD108_08720</name>
    <name evidence="12" type="ORF">KDJ56_08400</name>
</gene>
<sequence>MRPHALPMKRMGILVVLLSLLLGGCWDRLEINDMAIVTGTAIDKQEDKYMVTVQFPLPSQMGGAGSQGGGGGTSGSKSWHQRVGVATSLQEANAQVQNRLSRRLNFSHRRIILIGEQAAKAGIDPILDTLGRVPQKRLSSLLVITEGSAQKTLGTQTPVEQYPAEAVRELIQLSLRQPTPIKTVYQAMLTDGVDPSAPYIALVPLHSADSPEETAQTLSLEGIALFNSRNKLAGFVKDEEAKGLGLAMDMYRHPSLTIKVEDGEATVNVVITNQQISKKTRVTGRDVTAVLDFRLICIVSENTSPYPFVKDQDLLKKLVSQEVERLVKKGVKQAQALGADPIGIGESISRDDPAAWKRIKGDWERIYPRTKLIVRAQVEIENAGIFAKPINPQEKEQK</sequence>
<dbReference type="NCBIfam" id="TIGR02887">
    <property type="entry name" value="spore_ger_x_C"/>
    <property type="match status" value="1"/>
</dbReference>
<evidence type="ECO:0000256" key="2">
    <source>
        <dbReference type="ARBA" id="ARBA00007886"/>
    </source>
</evidence>
<dbReference type="InterPro" id="IPR038501">
    <property type="entry name" value="Spore_GerAC_C_sf"/>
</dbReference>
<protein>
    <submittedName>
        <fullName evidence="11">Ger(X)C family spore germination protein</fullName>
    </submittedName>
</protein>
<comment type="subcellular location">
    <subcellularLocation>
        <location evidence="1">Membrane</location>
        <topology evidence="1">Lipid-anchor</topology>
    </subcellularLocation>
</comment>
<comment type="similarity">
    <text evidence="2">Belongs to the GerABKC lipoprotein family.</text>
</comment>
<evidence type="ECO:0000313" key="13">
    <source>
        <dbReference type="Proteomes" id="UP000595847"/>
    </source>
</evidence>
<reference evidence="12" key="2">
    <citation type="submission" date="2021-04" db="EMBL/GenBank/DDBJ databases">
        <title>Brevibacillus composti FJAT-54423, complete genome.</title>
        <authorList>
            <person name="Tang R."/>
        </authorList>
    </citation>
    <scope>NUCLEOTIDE SEQUENCE</scope>
    <source>
        <strain evidence="12">FJAT-54424</strain>
    </source>
</reference>
<feature type="region of interest" description="Disordered" evidence="8">
    <location>
        <begin position="61"/>
        <end position="80"/>
    </location>
</feature>
<evidence type="ECO:0000256" key="7">
    <source>
        <dbReference type="ARBA" id="ARBA00023288"/>
    </source>
</evidence>
<dbReference type="GO" id="GO:0009847">
    <property type="term" value="P:spore germination"/>
    <property type="evidence" value="ECO:0007669"/>
    <property type="project" value="InterPro"/>
</dbReference>
<evidence type="ECO:0000259" key="10">
    <source>
        <dbReference type="Pfam" id="PF25198"/>
    </source>
</evidence>
<evidence type="ECO:0000256" key="6">
    <source>
        <dbReference type="ARBA" id="ARBA00023139"/>
    </source>
</evidence>
<reference evidence="11 13" key="1">
    <citation type="submission" date="2020-12" db="EMBL/GenBank/DDBJ databases">
        <title>strain FJAT-54423T represents a novel species of the genus Brevibacillus.</title>
        <authorList>
            <person name="Tang R."/>
        </authorList>
    </citation>
    <scope>NUCLEOTIDE SEQUENCE [LARGE SCALE GENOMIC DNA]</scope>
    <source>
        <strain evidence="11 13">FJAT-54423</strain>
    </source>
</reference>
<evidence type="ECO:0000256" key="5">
    <source>
        <dbReference type="ARBA" id="ARBA00023136"/>
    </source>
</evidence>
<evidence type="ECO:0000313" key="11">
    <source>
        <dbReference type="EMBL" id="QQE75932.1"/>
    </source>
</evidence>